<protein>
    <submittedName>
        <fullName evidence="2">Lytic murein transglycosylase</fullName>
    </submittedName>
</protein>
<organism evidence="2 3">
    <name type="scientific">Exilibacterium tricleocarpae</name>
    <dbReference type="NCBI Taxonomy" id="2591008"/>
    <lineage>
        <taxon>Bacteria</taxon>
        <taxon>Pseudomonadati</taxon>
        <taxon>Pseudomonadota</taxon>
        <taxon>Gammaproteobacteria</taxon>
        <taxon>Cellvibrionales</taxon>
        <taxon>Cellvibrionaceae</taxon>
        <taxon>Exilibacterium</taxon>
    </lineage>
</organism>
<dbReference type="InterPro" id="IPR013587">
    <property type="entry name" value="Nitrate/nitrite_sensing"/>
</dbReference>
<dbReference type="Proteomes" id="UP000319732">
    <property type="component" value="Unassembled WGS sequence"/>
</dbReference>
<feature type="domain" description="Nitrate/nitrite sensing protein" evidence="1">
    <location>
        <begin position="43"/>
        <end position="152"/>
    </location>
</feature>
<proteinExistence type="predicted"/>
<evidence type="ECO:0000313" key="3">
    <source>
        <dbReference type="Proteomes" id="UP000319732"/>
    </source>
</evidence>
<gene>
    <name evidence="2" type="ORF">FKG94_23345</name>
</gene>
<comment type="caution">
    <text evidence="2">The sequence shown here is derived from an EMBL/GenBank/DDBJ whole genome shotgun (WGS) entry which is preliminary data.</text>
</comment>
<dbReference type="EMBL" id="VHSG01000028">
    <property type="protein sequence ID" value="TQV68236.1"/>
    <property type="molecule type" value="Genomic_DNA"/>
</dbReference>
<evidence type="ECO:0000259" key="1">
    <source>
        <dbReference type="Pfam" id="PF08376"/>
    </source>
</evidence>
<sequence>MNEMVAVLNRERDPADTAKFIDCCAIYRRRLDAIHLIKQINHLVKAVQKHRGLSMAVLAGDKLFEGELLALQQQVDRRIAVLDAFAAQSSPLLDAREREQIYHAWATLKTDWRDDNVIDNFELHCHFVEQLLNLMTQLGKHLERPISDYLSTLDQVPRQAAASQLNSHAACKQLALLVFACKQMPDMVELVAKIRGLATHAIVQGTCDYVNDRKLRYLLQCTKAENEKLRVQMGRMPASIKNHLASLPMIKTYDLKLMFLLNSVEQDILSGGHISIDQRQLFELATQIINVYVDVITEGLELLQTWQEHQLEAWLTSG</sequence>
<dbReference type="OrthoDB" id="9180266at2"/>
<accession>A0A545STE3</accession>
<dbReference type="AlphaFoldDB" id="A0A545STE3"/>
<evidence type="ECO:0000313" key="2">
    <source>
        <dbReference type="EMBL" id="TQV68236.1"/>
    </source>
</evidence>
<keyword evidence="3" id="KW-1185">Reference proteome</keyword>
<reference evidence="2 3" key="1">
    <citation type="submission" date="2019-06" db="EMBL/GenBank/DDBJ databases">
        <title>Whole genome sequence for Cellvibrionaceae sp. R142.</title>
        <authorList>
            <person name="Wang G."/>
        </authorList>
    </citation>
    <scope>NUCLEOTIDE SEQUENCE [LARGE SCALE GENOMIC DNA]</scope>
    <source>
        <strain evidence="2 3">R142</strain>
    </source>
</reference>
<dbReference type="RefSeq" id="WP_142929368.1">
    <property type="nucleotide sequence ID" value="NZ_ML660106.1"/>
</dbReference>
<dbReference type="Pfam" id="PF08376">
    <property type="entry name" value="NIT"/>
    <property type="match status" value="1"/>
</dbReference>
<name>A0A545STE3_9GAMM</name>